<protein>
    <submittedName>
        <fullName evidence="1">Uncharacterized protein</fullName>
    </submittedName>
</protein>
<dbReference type="RefSeq" id="XP_022395728.1">
    <property type="nucleotide sequence ID" value="XM_022539527.1"/>
</dbReference>
<sequence length="77" mass="9010">MSIWSNSSVVPAQRAQLRMYSKKSNRWSLTYCRSRHSNHRREEHLSNSGRRGLSFFPLRDLSGSCFYLAVSIRCSQQ</sequence>
<dbReference type="EMBL" id="KV878923">
    <property type="protein sequence ID" value="OJJ79030.1"/>
    <property type="molecule type" value="Genomic_DNA"/>
</dbReference>
<gene>
    <name evidence="1" type="ORF">ASPGLDRAFT_1076507</name>
</gene>
<reference evidence="2" key="1">
    <citation type="journal article" date="2017" name="Genome Biol.">
        <title>Comparative genomics reveals high biological diversity and specific adaptations in the industrially and medically important fungal genus Aspergillus.</title>
        <authorList>
            <person name="de Vries R.P."/>
            <person name="Riley R."/>
            <person name="Wiebenga A."/>
            <person name="Aguilar-Osorio G."/>
            <person name="Amillis S."/>
            <person name="Uchima C.A."/>
            <person name="Anderluh G."/>
            <person name="Asadollahi M."/>
            <person name="Askin M."/>
            <person name="Barry K."/>
            <person name="Battaglia E."/>
            <person name="Bayram O."/>
            <person name="Benocci T."/>
            <person name="Braus-Stromeyer S.A."/>
            <person name="Caldana C."/>
            <person name="Canovas D."/>
            <person name="Cerqueira G.C."/>
            <person name="Chen F."/>
            <person name="Chen W."/>
            <person name="Choi C."/>
            <person name="Clum A."/>
            <person name="Dos Santos R.A."/>
            <person name="Damasio A.R."/>
            <person name="Diallinas G."/>
            <person name="Emri T."/>
            <person name="Fekete E."/>
            <person name="Flipphi M."/>
            <person name="Freyberg S."/>
            <person name="Gallo A."/>
            <person name="Gournas C."/>
            <person name="Habgood R."/>
            <person name="Hainaut M."/>
            <person name="Harispe M.L."/>
            <person name="Henrissat B."/>
            <person name="Hilden K.S."/>
            <person name="Hope R."/>
            <person name="Hossain A."/>
            <person name="Karabika E."/>
            <person name="Karaffa L."/>
            <person name="Karanyi Z."/>
            <person name="Krasevec N."/>
            <person name="Kuo A."/>
            <person name="Kusch H."/>
            <person name="LaButti K."/>
            <person name="Lagendijk E.L."/>
            <person name="Lapidus A."/>
            <person name="Levasseur A."/>
            <person name="Lindquist E."/>
            <person name="Lipzen A."/>
            <person name="Logrieco A.F."/>
            <person name="MacCabe A."/>
            <person name="Maekelae M.R."/>
            <person name="Malavazi I."/>
            <person name="Melin P."/>
            <person name="Meyer V."/>
            <person name="Mielnichuk N."/>
            <person name="Miskei M."/>
            <person name="Molnar A.P."/>
            <person name="Mule G."/>
            <person name="Ngan C.Y."/>
            <person name="Orejas M."/>
            <person name="Orosz E."/>
            <person name="Ouedraogo J.P."/>
            <person name="Overkamp K.M."/>
            <person name="Park H.-S."/>
            <person name="Perrone G."/>
            <person name="Piumi F."/>
            <person name="Punt P.J."/>
            <person name="Ram A.F."/>
            <person name="Ramon A."/>
            <person name="Rauscher S."/>
            <person name="Record E."/>
            <person name="Riano-Pachon D.M."/>
            <person name="Robert V."/>
            <person name="Roehrig J."/>
            <person name="Ruller R."/>
            <person name="Salamov A."/>
            <person name="Salih N.S."/>
            <person name="Samson R.A."/>
            <person name="Sandor E."/>
            <person name="Sanguinetti M."/>
            <person name="Schuetze T."/>
            <person name="Sepcic K."/>
            <person name="Shelest E."/>
            <person name="Sherlock G."/>
            <person name="Sophianopoulou V."/>
            <person name="Squina F.M."/>
            <person name="Sun H."/>
            <person name="Susca A."/>
            <person name="Todd R.B."/>
            <person name="Tsang A."/>
            <person name="Unkles S.E."/>
            <person name="van de Wiele N."/>
            <person name="van Rossen-Uffink D."/>
            <person name="Oliveira J.V."/>
            <person name="Vesth T.C."/>
            <person name="Visser J."/>
            <person name="Yu J.-H."/>
            <person name="Zhou M."/>
            <person name="Andersen M.R."/>
            <person name="Archer D.B."/>
            <person name="Baker S.E."/>
            <person name="Benoit I."/>
            <person name="Brakhage A.A."/>
            <person name="Braus G.H."/>
            <person name="Fischer R."/>
            <person name="Frisvad J.C."/>
            <person name="Goldman G.H."/>
            <person name="Houbraken J."/>
            <person name="Oakley B."/>
            <person name="Pocsi I."/>
            <person name="Scazzocchio C."/>
            <person name="Seiboth B."/>
            <person name="vanKuyk P.A."/>
            <person name="Wortman J."/>
            <person name="Dyer P.S."/>
            <person name="Grigoriev I.V."/>
        </authorList>
    </citation>
    <scope>NUCLEOTIDE SEQUENCE [LARGE SCALE GENOMIC DNA]</scope>
    <source>
        <strain evidence="2">CBS 516.65</strain>
    </source>
</reference>
<evidence type="ECO:0000313" key="1">
    <source>
        <dbReference type="EMBL" id="OJJ79030.1"/>
    </source>
</evidence>
<dbReference type="Proteomes" id="UP000184300">
    <property type="component" value="Unassembled WGS sequence"/>
</dbReference>
<dbReference type="GeneID" id="34455788"/>
<dbReference type="AlphaFoldDB" id="A0A1L9V540"/>
<dbReference type="VEuPathDB" id="FungiDB:ASPGLDRAFT_1076507"/>
<proteinExistence type="predicted"/>
<organism evidence="1 2">
    <name type="scientific">Aspergillus glaucus CBS 516.65</name>
    <dbReference type="NCBI Taxonomy" id="1160497"/>
    <lineage>
        <taxon>Eukaryota</taxon>
        <taxon>Fungi</taxon>
        <taxon>Dikarya</taxon>
        <taxon>Ascomycota</taxon>
        <taxon>Pezizomycotina</taxon>
        <taxon>Eurotiomycetes</taxon>
        <taxon>Eurotiomycetidae</taxon>
        <taxon>Eurotiales</taxon>
        <taxon>Aspergillaceae</taxon>
        <taxon>Aspergillus</taxon>
        <taxon>Aspergillus subgen. Aspergillus</taxon>
    </lineage>
</organism>
<accession>A0A1L9V540</accession>
<evidence type="ECO:0000313" key="2">
    <source>
        <dbReference type="Proteomes" id="UP000184300"/>
    </source>
</evidence>
<name>A0A1L9V540_ASPGL</name>
<keyword evidence="2" id="KW-1185">Reference proteome</keyword>